<organism evidence="1 2">
    <name type="scientific">Dioscorea alata</name>
    <name type="common">Purple yam</name>
    <dbReference type="NCBI Taxonomy" id="55571"/>
    <lineage>
        <taxon>Eukaryota</taxon>
        <taxon>Viridiplantae</taxon>
        <taxon>Streptophyta</taxon>
        <taxon>Embryophyta</taxon>
        <taxon>Tracheophyta</taxon>
        <taxon>Spermatophyta</taxon>
        <taxon>Magnoliopsida</taxon>
        <taxon>Liliopsida</taxon>
        <taxon>Dioscoreales</taxon>
        <taxon>Dioscoreaceae</taxon>
        <taxon>Dioscorea</taxon>
    </lineage>
</organism>
<evidence type="ECO:0000313" key="2">
    <source>
        <dbReference type="Proteomes" id="UP000827976"/>
    </source>
</evidence>
<protein>
    <submittedName>
        <fullName evidence="1">Uncharacterized protein</fullName>
    </submittedName>
</protein>
<dbReference type="Proteomes" id="UP000827976">
    <property type="component" value="Chromosome 18"/>
</dbReference>
<accession>A0ACB7U7P3</accession>
<evidence type="ECO:0000313" key="1">
    <source>
        <dbReference type="EMBL" id="KAH7656327.1"/>
    </source>
</evidence>
<dbReference type="EMBL" id="CM037028">
    <property type="protein sequence ID" value="KAH7656327.1"/>
    <property type="molecule type" value="Genomic_DNA"/>
</dbReference>
<gene>
    <name evidence="1" type="ORF">IHE45_18G069500</name>
</gene>
<comment type="caution">
    <text evidence="1">The sequence shown here is derived from an EMBL/GenBank/DDBJ whole genome shotgun (WGS) entry which is preliminary data.</text>
</comment>
<keyword evidence="2" id="KW-1185">Reference proteome</keyword>
<reference evidence="2" key="1">
    <citation type="journal article" date="2022" name="Nat. Commun.">
        <title>Chromosome evolution and the genetic basis of agronomically important traits in greater yam.</title>
        <authorList>
            <person name="Bredeson J.V."/>
            <person name="Lyons J.B."/>
            <person name="Oniyinde I.O."/>
            <person name="Okereke N.R."/>
            <person name="Kolade O."/>
            <person name="Nnabue I."/>
            <person name="Nwadili C.O."/>
            <person name="Hribova E."/>
            <person name="Parker M."/>
            <person name="Nwogha J."/>
            <person name="Shu S."/>
            <person name="Carlson J."/>
            <person name="Kariba R."/>
            <person name="Muthemba S."/>
            <person name="Knop K."/>
            <person name="Barton G.J."/>
            <person name="Sherwood A.V."/>
            <person name="Lopez-Montes A."/>
            <person name="Asiedu R."/>
            <person name="Jamnadass R."/>
            <person name="Muchugi A."/>
            <person name="Goodstein D."/>
            <person name="Egesi C.N."/>
            <person name="Featherston J."/>
            <person name="Asfaw A."/>
            <person name="Simpson G.G."/>
            <person name="Dolezel J."/>
            <person name="Hendre P.S."/>
            <person name="Van Deynze A."/>
            <person name="Kumar P.L."/>
            <person name="Obidiegwu J.E."/>
            <person name="Bhattacharjee R."/>
            <person name="Rokhsar D.S."/>
        </authorList>
    </citation>
    <scope>NUCLEOTIDE SEQUENCE [LARGE SCALE GENOMIC DNA]</scope>
    <source>
        <strain evidence="2">cv. TDa95/00328</strain>
    </source>
</reference>
<sequence length="93" mass="10560">MMRSRRGLMGLGTTCKYIVFVVCLWVLVVNPLMVECVRSVGMSGEVVLEKSEKMVNVGRLERMRKAVAPSSFGFERMSKRRVQRGPDPIHNKC</sequence>
<name>A0ACB7U7P3_DIOAL</name>
<proteinExistence type="predicted"/>